<dbReference type="InterPro" id="IPR005821">
    <property type="entry name" value="Ion_trans_dom"/>
</dbReference>
<keyword evidence="2" id="KW-0813">Transport</keyword>
<evidence type="ECO:0000256" key="2">
    <source>
        <dbReference type="ARBA" id="ARBA00022448"/>
    </source>
</evidence>
<dbReference type="GO" id="GO:0007338">
    <property type="term" value="P:single fertilization"/>
    <property type="evidence" value="ECO:0007669"/>
    <property type="project" value="TreeGrafter"/>
</dbReference>
<dbReference type="PANTHER" id="PTHR10117:SF79">
    <property type="entry name" value="SHORT TRANSIENT RECEPTOR POTENTIAL CHANNEL 3-LIKE"/>
    <property type="match status" value="1"/>
</dbReference>
<dbReference type="OrthoDB" id="2373987at2759"/>
<proteinExistence type="predicted"/>
<keyword evidence="8 12" id="KW-0472">Membrane</keyword>
<sequence length="1021" mass="117058">MSSPSLAKIVRSKAHGGAGVPKRTNTMSSNMMTVLSRIKVDIPPNQGKGRRRPGSTRYSYMSSVSQESEGSKPAFVDVEEEFLHAAEFGDIPNVRRILEDYADINVDCIDALGRTALRLAVKNEHLEVVEVLLEKSNQHHIQEAVLQAISAGHTQIAETILKHRRYLEMWKERRKLGDTDGFYKTAFPDSQFSPDITPLILASQKNQYEIVQLLLLRGETIMKPHKFSCACQECRNKMKFDQLRLAKYRLNAYKGLASEAYISLSSKDPILTAFELAAELRRLSRVEKHFKSEYRELADQLSDYVVKLLDRIRTQKELELVLNKTGKPHQEKFDSLARFKLALKYKEKKFVAHPSCQQRLVRLWYNGMGKLERATWPKRLTMIALFLCAYPFLIFLHVLCPNTKAAKILQYPALKFVCNAMSFFTFLLLIVVSTIESSQTVSKYRTLRSVYPDRHYVYTLFCNATAGSYIEDLPHDFPLRPSFPTITELLLTAWIIGMVFQECSQLFHHGLMEHLQDFFNLLDILLITTYIATFTLRFWTMYKFHASLAFLSYEENIANERKMLESIYWLNTDRLYWSPTDPINFLEGSFAVANILSVARIAYLLPANEILGPLQISLGRMLKDIAKICALLVVVIFAFMVGLHNLYWYYDERDDIELDYPGRPIVNDVNAQENFGGVIASFRTVFWAMFGRGEPDAVKLGGYNNTFTADIGYFIYGMYNIAMVTVLLNMLIAMMTRSFDLIAEDSDREWKFSRSLLYMDYISYGGTLPVPINIIGAPKAFFKMLFCGCCCCGEKHPETEDLDEDIEDESPMYSSRNRPIQNGRGHVGKQGSLDDPRGYAHHNNHHLETTEVNGKVNEAFDGTPTKPSRKMPATMVEVEATEDKLTYQQTMQRIVQRYIFDIQREAEVTEDDFDEIKQDLSSFRYDLLNQMANKNIVEEELKAQMATILAQLQSLNEELLGKDAVKTVKNFEKKADTSRLRPTDLNIPVTFAPGSPEDIDENPETINEDPEKEEEQENEET</sequence>
<dbReference type="STRING" id="6526.A0A2C9JSB7"/>
<dbReference type="KEGG" id="bgt:106066048"/>
<feature type="region of interest" description="Disordered" evidence="11">
    <location>
        <begin position="42"/>
        <end position="65"/>
    </location>
</feature>
<dbReference type="Gene3D" id="1.10.287.70">
    <property type="match status" value="1"/>
</dbReference>
<evidence type="ECO:0000256" key="6">
    <source>
        <dbReference type="ARBA" id="ARBA00023043"/>
    </source>
</evidence>
<keyword evidence="3 12" id="KW-0812">Transmembrane</keyword>
<dbReference type="GO" id="GO:0005886">
    <property type="term" value="C:plasma membrane"/>
    <property type="evidence" value="ECO:0007669"/>
    <property type="project" value="TreeGrafter"/>
</dbReference>
<reference evidence="14" key="1">
    <citation type="submission" date="2020-05" db="UniProtKB">
        <authorList>
            <consortium name="EnsemblMetazoa"/>
        </authorList>
    </citation>
    <scope>IDENTIFICATION</scope>
    <source>
        <strain evidence="14">BB02</strain>
    </source>
</reference>
<dbReference type="Proteomes" id="UP000076420">
    <property type="component" value="Unassembled WGS sequence"/>
</dbReference>
<name>A0A2C9JSB7_BIOGL</name>
<dbReference type="Gene3D" id="1.25.40.20">
    <property type="entry name" value="Ankyrin repeat-containing domain"/>
    <property type="match status" value="1"/>
</dbReference>
<dbReference type="VEuPathDB" id="VectorBase:BGLB007247"/>
<feature type="region of interest" description="Disordered" evidence="11">
    <location>
        <begin position="810"/>
        <end position="829"/>
    </location>
</feature>
<evidence type="ECO:0000256" key="8">
    <source>
        <dbReference type="ARBA" id="ARBA00023136"/>
    </source>
</evidence>
<feature type="region of interest" description="Disordered" evidence="11">
    <location>
        <begin position="982"/>
        <end position="1021"/>
    </location>
</feature>
<dbReference type="Pfam" id="PF00023">
    <property type="entry name" value="Ank"/>
    <property type="match status" value="1"/>
</dbReference>
<keyword evidence="7" id="KW-0406">Ion transport</keyword>
<dbReference type="SMART" id="SM01420">
    <property type="entry name" value="TRP_2"/>
    <property type="match status" value="1"/>
</dbReference>
<dbReference type="InterPro" id="IPR036770">
    <property type="entry name" value="Ankyrin_rpt-contain_sf"/>
</dbReference>
<keyword evidence="9" id="KW-0407">Ion channel</keyword>
<evidence type="ECO:0000256" key="10">
    <source>
        <dbReference type="PROSITE-ProRule" id="PRU00023"/>
    </source>
</evidence>
<evidence type="ECO:0000256" key="11">
    <source>
        <dbReference type="SAM" id="MobiDB-lite"/>
    </source>
</evidence>
<dbReference type="SUPFAM" id="SSF48403">
    <property type="entry name" value="Ankyrin repeat"/>
    <property type="match status" value="1"/>
</dbReference>
<dbReference type="Pfam" id="PF00520">
    <property type="entry name" value="Ion_trans"/>
    <property type="match status" value="1"/>
</dbReference>
<dbReference type="Pfam" id="PF08344">
    <property type="entry name" value="TRP_2"/>
    <property type="match status" value="1"/>
</dbReference>
<gene>
    <name evidence="14" type="primary">106066048</name>
</gene>
<dbReference type="GO" id="GO:0015279">
    <property type="term" value="F:store-operated calcium channel activity"/>
    <property type="evidence" value="ECO:0007669"/>
    <property type="project" value="TreeGrafter"/>
</dbReference>
<organism evidence="14 15">
    <name type="scientific">Biomphalaria glabrata</name>
    <name type="common">Bloodfluke planorb</name>
    <name type="synonym">Freshwater snail</name>
    <dbReference type="NCBI Taxonomy" id="6526"/>
    <lineage>
        <taxon>Eukaryota</taxon>
        <taxon>Metazoa</taxon>
        <taxon>Spiralia</taxon>
        <taxon>Lophotrochozoa</taxon>
        <taxon>Mollusca</taxon>
        <taxon>Gastropoda</taxon>
        <taxon>Heterobranchia</taxon>
        <taxon>Euthyneura</taxon>
        <taxon>Panpulmonata</taxon>
        <taxon>Hygrophila</taxon>
        <taxon>Lymnaeoidea</taxon>
        <taxon>Planorbidae</taxon>
        <taxon>Biomphalaria</taxon>
    </lineage>
</organism>
<evidence type="ECO:0000256" key="5">
    <source>
        <dbReference type="ARBA" id="ARBA00022989"/>
    </source>
</evidence>
<keyword evidence="6 10" id="KW-0040">ANK repeat</keyword>
<feature type="compositionally biased region" description="Acidic residues" evidence="11">
    <location>
        <begin position="997"/>
        <end position="1021"/>
    </location>
</feature>
<evidence type="ECO:0000256" key="4">
    <source>
        <dbReference type="ARBA" id="ARBA00022737"/>
    </source>
</evidence>
<dbReference type="GO" id="GO:0034703">
    <property type="term" value="C:cation channel complex"/>
    <property type="evidence" value="ECO:0007669"/>
    <property type="project" value="TreeGrafter"/>
</dbReference>
<comment type="subcellular location">
    <subcellularLocation>
        <location evidence="1">Membrane</location>
        <topology evidence="1">Multi-pass membrane protein</topology>
    </subcellularLocation>
</comment>
<evidence type="ECO:0000313" key="14">
    <source>
        <dbReference type="EnsemblMetazoa" id="BGLB007247-PB"/>
    </source>
</evidence>
<protein>
    <recommendedName>
        <fullName evidence="13">Transient receptor ion channel domain-containing protein</fullName>
    </recommendedName>
</protein>
<dbReference type="GO" id="GO:0070679">
    <property type="term" value="F:inositol 1,4,5 trisphosphate binding"/>
    <property type="evidence" value="ECO:0007669"/>
    <property type="project" value="TreeGrafter"/>
</dbReference>
<feature type="transmembrane region" description="Helical" evidence="12">
    <location>
        <begin position="625"/>
        <end position="650"/>
    </location>
</feature>
<dbReference type="GO" id="GO:0051480">
    <property type="term" value="P:regulation of cytosolic calcium ion concentration"/>
    <property type="evidence" value="ECO:0007669"/>
    <property type="project" value="TreeGrafter"/>
</dbReference>
<accession>A0A2C9JSB7</accession>
<dbReference type="InterPro" id="IPR002110">
    <property type="entry name" value="Ankyrin_rpt"/>
</dbReference>
<dbReference type="EnsemblMetazoa" id="BGLB007247-RB">
    <property type="protein sequence ID" value="BGLB007247-PB"/>
    <property type="gene ID" value="BGLB007247"/>
</dbReference>
<dbReference type="RefSeq" id="XP_013080473.2">
    <property type="nucleotide sequence ID" value="XM_013225019.2"/>
</dbReference>
<feature type="transmembrane region" description="Helical" evidence="12">
    <location>
        <begin position="713"/>
        <end position="732"/>
    </location>
</feature>
<dbReference type="PANTHER" id="PTHR10117">
    <property type="entry name" value="TRANSIENT RECEPTOR POTENTIAL CHANNEL"/>
    <property type="match status" value="1"/>
</dbReference>
<keyword evidence="4" id="KW-0677">Repeat</keyword>
<dbReference type="InterPro" id="IPR002153">
    <property type="entry name" value="TRPC_channel"/>
</dbReference>
<evidence type="ECO:0000256" key="3">
    <source>
        <dbReference type="ARBA" id="ARBA00022692"/>
    </source>
</evidence>
<dbReference type="PROSITE" id="PS50088">
    <property type="entry name" value="ANK_REPEAT"/>
    <property type="match status" value="1"/>
</dbReference>
<feature type="transmembrane region" description="Helical" evidence="12">
    <location>
        <begin position="412"/>
        <end position="435"/>
    </location>
</feature>
<evidence type="ECO:0000313" key="15">
    <source>
        <dbReference type="Proteomes" id="UP000076420"/>
    </source>
</evidence>
<feature type="domain" description="Transient receptor ion channel" evidence="13">
    <location>
        <begin position="229"/>
        <end position="291"/>
    </location>
</feature>
<dbReference type="VEuPathDB" id="VectorBase:BGLAX_036027"/>
<dbReference type="SMART" id="SM00248">
    <property type="entry name" value="ANK"/>
    <property type="match status" value="3"/>
</dbReference>
<evidence type="ECO:0000256" key="9">
    <source>
        <dbReference type="ARBA" id="ARBA00023303"/>
    </source>
</evidence>
<keyword evidence="5 12" id="KW-1133">Transmembrane helix</keyword>
<dbReference type="InterPro" id="IPR013555">
    <property type="entry name" value="TRP_dom"/>
</dbReference>
<feature type="repeat" description="ANK" evidence="10">
    <location>
        <begin position="112"/>
        <end position="144"/>
    </location>
</feature>
<evidence type="ECO:0000256" key="12">
    <source>
        <dbReference type="SAM" id="Phobius"/>
    </source>
</evidence>
<feature type="transmembrane region" description="Helical" evidence="12">
    <location>
        <begin position="521"/>
        <end position="542"/>
    </location>
</feature>
<evidence type="ECO:0000256" key="7">
    <source>
        <dbReference type="ARBA" id="ARBA00023065"/>
    </source>
</evidence>
<feature type="transmembrane region" description="Helical" evidence="12">
    <location>
        <begin position="380"/>
        <end position="400"/>
    </location>
</feature>
<evidence type="ECO:0000259" key="13">
    <source>
        <dbReference type="SMART" id="SM01420"/>
    </source>
</evidence>
<evidence type="ECO:0000256" key="1">
    <source>
        <dbReference type="ARBA" id="ARBA00004141"/>
    </source>
</evidence>
<feature type="compositionally biased region" description="Polar residues" evidence="11">
    <location>
        <begin position="56"/>
        <end position="65"/>
    </location>
</feature>
<dbReference type="PRINTS" id="PR01097">
    <property type="entry name" value="TRNSRECEPTRP"/>
</dbReference>
<dbReference type="NCBIfam" id="TIGR00870">
    <property type="entry name" value="trp"/>
    <property type="match status" value="1"/>
</dbReference>
<dbReference type="Pfam" id="PF12796">
    <property type="entry name" value="Ank_2"/>
    <property type="match status" value="1"/>
</dbReference>
<dbReference type="PROSITE" id="PS50297">
    <property type="entry name" value="ANK_REP_REGION"/>
    <property type="match status" value="1"/>
</dbReference>
<dbReference type="AlphaFoldDB" id="A0A2C9JSB7"/>